<dbReference type="Proteomes" id="UP000701801">
    <property type="component" value="Unassembled WGS sequence"/>
</dbReference>
<name>A0A9N9LF58_9HELO</name>
<evidence type="ECO:0000313" key="1">
    <source>
        <dbReference type="EMBL" id="CAG8974240.1"/>
    </source>
</evidence>
<gene>
    <name evidence="1" type="ORF">HYALB_00009728</name>
</gene>
<protein>
    <submittedName>
        <fullName evidence="1">Uncharacterized protein</fullName>
    </submittedName>
</protein>
<comment type="caution">
    <text evidence="1">The sequence shown here is derived from an EMBL/GenBank/DDBJ whole genome shotgun (WGS) entry which is preliminary data.</text>
</comment>
<dbReference type="AlphaFoldDB" id="A0A9N9LF58"/>
<accession>A0A9N9LF58</accession>
<sequence length="109" mass="12275">MTLDLTLSDCTSKNLLMNERPWMIQPDGYFCAKHKIARISYISSSAPPSILSTATTIPPEEIHKTSPTPDPQGTYENTQDLQDLLAYLQEEKDQGTLAKRHLNNKQAQE</sequence>
<proteinExistence type="predicted"/>
<reference evidence="1" key="1">
    <citation type="submission" date="2021-07" db="EMBL/GenBank/DDBJ databases">
        <authorList>
            <person name="Durling M."/>
        </authorList>
    </citation>
    <scope>NUCLEOTIDE SEQUENCE</scope>
</reference>
<organism evidence="1 2">
    <name type="scientific">Hymenoscyphus albidus</name>
    <dbReference type="NCBI Taxonomy" id="595503"/>
    <lineage>
        <taxon>Eukaryota</taxon>
        <taxon>Fungi</taxon>
        <taxon>Dikarya</taxon>
        <taxon>Ascomycota</taxon>
        <taxon>Pezizomycotina</taxon>
        <taxon>Leotiomycetes</taxon>
        <taxon>Helotiales</taxon>
        <taxon>Helotiaceae</taxon>
        <taxon>Hymenoscyphus</taxon>
    </lineage>
</organism>
<dbReference type="EMBL" id="CAJVRM010000096">
    <property type="protein sequence ID" value="CAG8974240.1"/>
    <property type="molecule type" value="Genomic_DNA"/>
</dbReference>
<keyword evidence="2" id="KW-1185">Reference proteome</keyword>
<evidence type="ECO:0000313" key="2">
    <source>
        <dbReference type="Proteomes" id="UP000701801"/>
    </source>
</evidence>